<evidence type="ECO:0000256" key="1">
    <source>
        <dbReference type="PROSITE-ProRule" id="PRU00285"/>
    </source>
</evidence>
<dbReference type="CDD" id="cd06464">
    <property type="entry name" value="ACD_sHsps-like"/>
    <property type="match status" value="1"/>
</dbReference>
<gene>
    <name evidence="5" type="ORF">ACFPOB_00020</name>
</gene>
<evidence type="ECO:0000259" key="4">
    <source>
        <dbReference type="PROSITE" id="PS01031"/>
    </source>
</evidence>
<keyword evidence="6" id="KW-1185">Reference proteome</keyword>
<dbReference type="RefSeq" id="WP_377794882.1">
    <property type="nucleotide sequence ID" value="NZ_JBHSLW010000001.1"/>
</dbReference>
<dbReference type="InterPro" id="IPR002068">
    <property type="entry name" value="A-crystallin/Hsp20_dom"/>
</dbReference>
<dbReference type="SUPFAM" id="SSF49764">
    <property type="entry name" value="HSP20-like chaperones"/>
    <property type="match status" value="1"/>
</dbReference>
<dbReference type="Proteomes" id="UP001596053">
    <property type="component" value="Unassembled WGS sequence"/>
</dbReference>
<dbReference type="InterPro" id="IPR008978">
    <property type="entry name" value="HSP20-like_chaperone"/>
</dbReference>
<name>A0ABW0II97_9HYPH</name>
<feature type="domain" description="SHSP" evidence="4">
    <location>
        <begin position="63"/>
        <end position="177"/>
    </location>
</feature>
<evidence type="ECO:0000313" key="6">
    <source>
        <dbReference type="Proteomes" id="UP001596053"/>
    </source>
</evidence>
<dbReference type="Gene3D" id="2.60.40.790">
    <property type="match status" value="1"/>
</dbReference>
<reference evidence="6" key="1">
    <citation type="journal article" date="2019" name="Int. J. Syst. Evol. Microbiol.">
        <title>The Global Catalogue of Microorganisms (GCM) 10K type strain sequencing project: providing services to taxonomists for standard genome sequencing and annotation.</title>
        <authorList>
            <consortium name="The Broad Institute Genomics Platform"/>
            <consortium name="The Broad Institute Genome Sequencing Center for Infectious Disease"/>
            <person name="Wu L."/>
            <person name="Ma J."/>
        </authorList>
    </citation>
    <scope>NUCLEOTIDE SEQUENCE [LARGE SCALE GENOMIC DNA]</scope>
    <source>
        <strain evidence="6">NCAIM B.01391</strain>
    </source>
</reference>
<evidence type="ECO:0000256" key="2">
    <source>
        <dbReference type="RuleBase" id="RU003616"/>
    </source>
</evidence>
<comment type="caution">
    <text evidence="5">The sequence shown here is derived from an EMBL/GenBank/DDBJ whole genome shotgun (WGS) entry which is preliminary data.</text>
</comment>
<protein>
    <submittedName>
        <fullName evidence="5">Hsp20/alpha crystallin family protein</fullName>
    </submittedName>
</protein>
<feature type="region of interest" description="Disordered" evidence="3">
    <location>
        <begin position="1"/>
        <end position="24"/>
    </location>
</feature>
<sequence>MSDVPTKLPIKTEKSATPAQAGWSPFESLRREIDRLFDDFHPFGWRQPAARSPFKLELPGLSGASWTIAPAVDLVEKETEYEITAELPGMEQKNVEVRLSNHTLTITGQKNEEKEEKRKDYYLSERRFGSFHRSFHLPEGVDPAKVDAAFSKGVLTIKLPKTAEAQKAEKTIAIKAA</sequence>
<organism evidence="5 6">
    <name type="scientific">Bosea eneae</name>
    <dbReference type="NCBI Taxonomy" id="151454"/>
    <lineage>
        <taxon>Bacteria</taxon>
        <taxon>Pseudomonadati</taxon>
        <taxon>Pseudomonadota</taxon>
        <taxon>Alphaproteobacteria</taxon>
        <taxon>Hyphomicrobiales</taxon>
        <taxon>Boseaceae</taxon>
        <taxon>Bosea</taxon>
    </lineage>
</organism>
<dbReference type="Pfam" id="PF00011">
    <property type="entry name" value="HSP20"/>
    <property type="match status" value="1"/>
</dbReference>
<dbReference type="EMBL" id="JBHSLW010000001">
    <property type="protein sequence ID" value="MFC5417946.1"/>
    <property type="molecule type" value="Genomic_DNA"/>
</dbReference>
<accession>A0ABW0II97</accession>
<dbReference type="PROSITE" id="PS01031">
    <property type="entry name" value="SHSP"/>
    <property type="match status" value="1"/>
</dbReference>
<evidence type="ECO:0000256" key="3">
    <source>
        <dbReference type="SAM" id="MobiDB-lite"/>
    </source>
</evidence>
<evidence type="ECO:0000313" key="5">
    <source>
        <dbReference type="EMBL" id="MFC5417946.1"/>
    </source>
</evidence>
<proteinExistence type="inferred from homology"/>
<comment type="similarity">
    <text evidence="1 2">Belongs to the small heat shock protein (HSP20) family.</text>
</comment>
<dbReference type="InterPro" id="IPR031107">
    <property type="entry name" value="Small_HSP"/>
</dbReference>
<dbReference type="PANTHER" id="PTHR11527">
    <property type="entry name" value="HEAT-SHOCK PROTEIN 20 FAMILY MEMBER"/>
    <property type="match status" value="1"/>
</dbReference>